<dbReference type="AlphaFoldDB" id="A0A8D0CZF6"/>
<keyword evidence="3" id="KW-1185">Reference proteome</keyword>
<evidence type="ECO:0000313" key="3">
    <source>
        <dbReference type="Proteomes" id="UP000694568"/>
    </source>
</evidence>
<accession>A0A8D0CZF6</accession>
<dbReference type="Proteomes" id="UP000694568">
    <property type="component" value="Unplaced"/>
</dbReference>
<keyword evidence="1" id="KW-0175">Coiled coil</keyword>
<dbReference type="Ensembl" id="ENSSLUT00000023169.1">
    <property type="protein sequence ID" value="ENSSLUP00000022425.1"/>
    <property type="gene ID" value="ENSSLUG00000010316.1"/>
</dbReference>
<reference evidence="2" key="2">
    <citation type="submission" date="2025-09" db="UniProtKB">
        <authorList>
            <consortium name="Ensembl"/>
        </authorList>
    </citation>
    <scope>IDENTIFICATION</scope>
</reference>
<evidence type="ECO:0000256" key="1">
    <source>
        <dbReference type="SAM" id="Coils"/>
    </source>
</evidence>
<reference evidence="2" key="1">
    <citation type="submission" date="2025-08" db="UniProtKB">
        <authorList>
            <consortium name="Ensembl"/>
        </authorList>
    </citation>
    <scope>IDENTIFICATION</scope>
</reference>
<sequence length="101" mass="11826">MNVSVLNNPGFVEEIKTEINTYRKENDNGEVDFTTLWDAMKAVMRGKLISRAAYNKKNRLKLYQKKIEELKKLEQQHKDSRDAAFNETLKKVRFPPLGKKP</sequence>
<protein>
    <submittedName>
        <fullName evidence="2">Uncharacterized protein</fullName>
    </submittedName>
</protein>
<proteinExistence type="predicted"/>
<evidence type="ECO:0000313" key="2">
    <source>
        <dbReference type="Ensembl" id="ENSSLUP00000022425.1"/>
    </source>
</evidence>
<feature type="coiled-coil region" evidence="1">
    <location>
        <begin position="12"/>
        <end position="83"/>
    </location>
</feature>
<name>A0A8D0CZF6_SANLU</name>
<organism evidence="2 3">
    <name type="scientific">Sander lucioperca</name>
    <name type="common">Pike-perch</name>
    <name type="synonym">Perca lucioperca</name>
    <dbReference type="NCBI Taxonomy" id="283035"/>
    <lineage>
        <taxon>Eukaryota</taxon>
        <taxon>Metazoa</taxon>
        <taxon>Chordata</taxon>
        <taxon>Craniata</taxon>
        <taxon>Vertebrata</taxon>
        <taxon>Euteleostomi</taxon>
        <taxon>Actinopterygii</taxon>
        <taxon>Neopterygii</taxon>
        <taxon>Teleostei</taxon>
        <taxon>Neoteleostei</taxon>
        <taxon>Acanthomorphata</taxon>
        <taxon>Eupercaria</taxon>
        <taxon>Perciformes</taxon>
        <taxon>Percoidei</taxon>
        <taxon>Percidae</taxon>
        <taxon>Luciopercinae</taxon>
        <taxon>Sander</taxon>
    </lineage>
</organism>
<dbReference type="GeneTree" id="ENSGT01000000216822"/>